<dbReference type="EMBL" id="JAAALK010000286">
    <property type="protein sequence ID" value="KAG8061158.1"/>
    <property type="molecule type" value="Genomic_DNA"/>
</dbReference>
<reference evidence="1" key="2">
    <citation type="submission" date="2021-02" db="EMBL/GenBank/DDBJ databases">
        <authorList>
            <person name="Kimball J.A."/>
            <person name="Haas M.W."/>
            <person name="Macchietto M."/>
            <person name="Kono T."/>
            <person name="Duquette J."/>
            <person name="Shao M."/>
        </authorList>
    </citation>
    <scope>NUCLEOTIDE SEQUENCE</scope>
    <source>
        <tissue evidence="1">Fresh leaf tissue</tissue>
    </source>
</reference>
<keyword evidence="2" id="KW-1185">Reference proteome</keyword>
<accession>A0A8J5VV50</accession>
<reference evidence="1" key="1">
    <citation type="journal article" date="2021" name="bioRxiv">
        <title>Whole Genome Assembly and Annotation of Northern Wild Rice, Zizania palustris L., Supports a Whole Genome Duplication in the Zizania Genus.</title>
        <authorList>
            <person name="Haas M."/>
            <person name="Kono T."/>
            <person name="Macchietto M."/>
            <person name="Millas R."/>
            <person name="McGilp L."/>
            <person name="Shao M."/>
            <person name="Duquette J."/>
            <person name="Hirsch C.N."/>
            <person name="Kimball J."/>
        </authorList>
    </citation>
    <scope>NUCLEOTIDE SEQUENCE</scope>
    <source>
        <tissue evidence="1">Fresh leaf tissue</tissue>
    </source>
</reference>
<dbReference type="Proteomes" id="UP000729402">
    <property type="component" value="Unassembled WGS sequence"/>
</dbReference>
<name>A0A8J5VV50_ZIZPA</name>
<evidence type="ECO:0000313" key="2">
    <source>
        <dbReference type="Proteomes" id="UP000729402"/>
    </source>
</evidence>
<evidence type="ECO:0000313" key="1">
    <source>
        <dbReference type="EMBL" id="KAG8061158.1"/>
    </source>
</evidence>
<sequence>MGGGGTQLHDGGWRRDGRRWWDGRRRVSTERRWSAVGLEAMVRSLPTVPYRRLQRLMEKQSSVAACTGGAVAAATQTQFENISDLGCGCIW</sequence>
<gene>
    <name evidence="1" type="ORF">GUJ93_ZPchr0003g16748</name>
</gene>
<comment type="caution">
    <text evidence="1">The sequence shown here is derived from an EMBL/GenBank/DDBJ whole genome shotgun (WGS) entry which is preliminary data.</text>
</comment>
<protein>
    <submittedName>
        <fullName evidence="1">Uncharacterized protein</fullName>
    </submittedName>
</protein>
<dbReference type="AlphaFoldDB" id="A0A8J5VV50"/>
<organism evidence="1 2">
    <name type="scientific">Zizania palustris</name>
    <name type="common">Northern wild rice</name>
    <dbReference type="NCBI Taxonomy" id="103762"/>
    <lineage>
        <taxon>Eukaryota</taxon>
        <taxon>Viridiplantae</taxon>
        <taxon>Streptophyta</taxon>
        <taxon>Embryophyta</taxon>
        <taxon>Tracheophyta</taxon>
        <taxon>Spermatophyta</taxon>
        <taxon>Magnoliopsida</taxon>
        <taxon>Liliopsida</taxon>
        <taxon>Poales</taxon>
        <taxon>Poaceae</taxon>
        <taxon>BOP clade</taxon>
        <taxon>Oryzoideae</taxon>
        <taxon>Oryzeae</taxon>
        <taxon>Zizaniinae</taxon>
        <taxon>Zizania</taxon>
    </lineage>
</organism>
<proteinExistence type="predicted"/>